<keyword evidence="5" id="KW-1185">Reference proteome</keyword>
<dbReference type="InterPro" id="IPR011256">
    <property type="entry name" value="Reg_factor_effector_dom_sf"/>
</dbReference>
<dbReference type="SUPFAM" id="SSF55136">
    <property type="entry name" value="Probable bacterial effector-binding domain"/>
    <property type="match status" value="1"/>
</dbReference>
<evidence type="ECO:0000313" key="4">
    <source>
        <dbReference type="EMBL" id="GAA3017000.1"/>
    </source>
</evidence>
<dbReference type="SMART" id="SM00422">
    <property type="entry name" value="HTH_MERR"/>
    <property type="match status" value="1"/>
</dbReference>
<organism evidence="4 5">
    <name type="scientific">Tetragenococcus solitarius</name>
    <dbReference type="NCBI Taxonomy" id="71453"/>
    <lineage>
        <taxon>Bacteria</taxon>
        <taxon>Bacillati</taxon>
        <taxon>Bacillota</taxon>
        <taxon>Bacilli</taxon>
        <taxon>Lactobacillales</taxon>
        <taxon>Enterococcaceae</taxon>
        <taxon>Tetragenococcus</taxon>
    </lineage>
</organism>
<dbReference type="Pfam" id="PF06445">
    <property type="entry name" value="GyrI-like"/>
    <property type="match status" value="1"/>
</dbReference>
<dbReference type="Proteomes" id="UP001501577">
    <property type="component" value="Unassembled WGS sequence"/>
</dbReference>
<comment type="caution">
    <text evidence="4">The sequence shown here is derived from an EMBL/GenBank/DDBJ whole genome shotgun (WGS) entry which is preliminary data.</text>
</comment>
<dbReference type="SUPFAM" id="SSF46955">
    <property type="entry name" value="Putative DNA-binding domain"/>
    <property type="match status" value="1"/>
</dbReference>
<dbReference type="PANTHER" id="PTHR30204:SF97">
    <property type="entry name" value="MERR FAMILY REGULATORY PROTEIN"/>
    <property type="match status" value="1"/>
</dbReference>
<dbReference type="InterPro" id="IPR009061">
    <property type="entry name" value="DNA-bd_dom_put_sf"/>
</dbReference>
<dbReference type="InterPro" id="IPR047057">
    <property type="entry name" value="MerR_fam"/>
</dbReference>
<dbReference type="Gene3D" id="3.20.80.10">
    <property type="entry name" value="Regulatory factor, effector binding domain"/>
    <property type="match status" value="1"/>
</dbReference>
<keyword evidence="2" id="KW-0175">Coiled coil</keyword>
<evidence type="ECO:0000259" key="3">
    <source>
        <dbReference type="PROSITE" id="PS50937"/>
    </source>
</evidence>
<feature type="domain" description="HTH merR-type" evidence="3">
    <location>
        <begin position="1"/>
        <end position="71"/>
    </location>
</feature>
<sequence length="275" mass="31723">MLKIGDFALLSKISINMLRHYDEINLLKPARIDNMTGYRYYDEIQIPTANRIQALKRMGFNLAIIKQILREYEDTKSLEAYLELQLSQKNEELQALKNQVNLLKNTIWDLKNTTYPKSLDVVIKEIPQRNVISYRSKLDEYCQEGALWNLLDENTKNLSVQFASPSYDVAVIYETDIENKVDVEVQHSVVGKYPNTKHAQFKTIPATLVAALTCEGGYSQLEAINNELSHWILENNYELCGNVMNIYHISPKTQNEPEKMLTEVCFPIKRITVAT</sequence>
<evidence type="ECO:0000256" key="1">
    <source>
        <dbReference type="ARBA" id="ARBA00023125"/>
    </source>
</evidence>
<proteinExistence type="predicted"/>
<dbReference type="InterPro" id="IPR029442">
    <property type="entry name" value="GyrI-like"/>
</dbReference>
<dbReference type="SMART" id="SM00871">
    <property type="entry name" value="AraC_E_bind"/>
    <property type="match status" value="1"/>
</dbReference>
<gene>
    <name evidence="4" type="ORF">GCM10019998_11540</name>
</gene>
<dbReference type="PANTHER" id="PTHR30204">
    <property type="entry name" value="REDOX-CYCLING DRUG-SENSING TRANSCRIPTIONAL ACTIVATOR SOXR"/>
    <property type="match status" value="1"/>
</dbReference>
<dbReference type="EMBL" id="BAAAXQ010000035">
    <property type="protein sequence ID" value="GAA3017000.1"/>
    <property type="molecule type" value="Genomic_DNA"/>
</dbReference>
<dbReference type="CDD" id="cd01107">
    <property type="entry name" value="HTH_BmrR"/>
    <property type="match status" value="1"/>
</dbReference>
<dbReference type="Gene3D" id="1.10.1660.10">
    <property type="match status" value="1"/>
</dbReference>
<name>A0ABN3Y3L1_9ENTE</name>
<evidence type="ECO:0000313" key="5">
    <source>
        <dbReference type="Proteomes" id="UP001501577"/>
    </source>
</evidence>
<dbReference type="InterPro" id="IPR000551">
    <property type="entry name" value="MerR-type_HTH_dom"/>
</dbReference>
<keyword evidence="1" id="KW-0238">DNA-binding</keyword>
<dbReference type="Pfam" id="PF13411">
    <property type="entry name" value="MerR_1"/>
    <property type="match status" value="1"/>
</dbReference>
<reference evidence="5" key="1">
    <citation type="journal article" date="2019" name="Int. J. Syst. Evol. Microbiol.">
        <title>The Global Catalogue of Microorganisms (GCM) 10K type strain sequencing project: providing services to taxonomists for standard genome sequencing and annotation.</title>
        <authorList>
            <consortium name="The Broad Institute Genomics Platform"/>
            <consortium name="The Broad Institute Genome Sequencing Center for Infectious Disease"/>
            <person name="Wu L."/>
            <person name="Ma J."/>
        </authorList>
    </citation>
    <scope>NUCLEOTIDE SEQUENCE [LARGE SCALE GENOMIC DNA]</scope>
    <source>
        <strain evidence="5">JCM 8736</strain>
    </source>
</reference>
<evidence type="ECO:0000256" key="2">
    <source>
        <dbReference type="SAM" id="Coils"/>
    </source>
</evidence>
<protein>
    <submittedName>
        <fullName evidence="4">MerR family transcriptional regulator</fullName>
    </submittedName>
</protein>
<accession>A0ABN3Y3L1</accession>
<feature type="coiled-coil region" evidence="2">
    <location>
        <begin position="79"/>
        <end position="113"/>
    </location>
</feature>
<dbReference type="PROSITE" id="PS50937">
    <property type="entry name" value="HTH_MERR_2"/>
    <property type="match status" value="1"/>
</dbReference>
<dbReference type="InterPro" id="IPR010499">
    <property type="entry name" value="AraC_E-bd"/>
</dbReference>